<dbReference type="Gene3D" id="2.30.30.40">
    <property type="entry name" value="SH3 Domains"/>
    <property type="match status" value="1"/>
</dbReference>
<protein>
    <recommendedName>
        <fullName evidence="3">SH3b domain-containing protein</fullName>
    </recommendedName>
</protein>
<proteinExistence type="predicted"/>
<sequence>MIRRSRLLLLLGLLTVAGLGVSGSLGLWTGSGGGVPEQGGAKADDPQEPETPEAADRPAQVEGLPVPRFVTLRAPEANMRTGPDTKFPIKWVYQRPGLPLEVIAEHHHWRRVRDIQGNDGWMHKRMLSGRRAVMLTGPSVLYDSPSGNARPVARLDPMVVLMVLKCPPASAWCQVAADDFRGWAERSRMWGVYADEVIE</sequence>
<evidence type="ECO:0008006" key="3">
    <source>
        <dbReference type="Google" id="ProtNLM"/>
    </source>
</evidence>
<dbReference type="Pfam" id="PF06347">
    <property type="entry name" value="SH3_4"/>
    <property type="match status" value="2"/>
</dbReference>
<reference evidence="2" key="1">
    <citation type="submission" date="2018-07" db="EMBL/GenBank/DDBJ databases">
        <authorList>
            <person name="Quirk P.G."/>
            <person name="Krulwich T.A."/>
        </authorList>
    </citation>
    <scope>NUCLEOTIDE SEQUENCE</scope>
</reference>
<accession>A0A380TMC3</accession>
<evidence type="ECO:0000313" key="2">
    <source>
        <dbReference type="EMBL" id="SUS08864.1"/>
    </source>
</evidence>
<dbReference type="InterPro" id="IPR010466">
    <property type="entry name" value="DUF1058"/>
</dbReference>
<dbReference type="AlphaFoldDB" id="A0A380TMC3"/>
<feature type="region of interest" description="Disordered" evidence="1">
    <location>
        <begin position="32"/>
        <end position="60"/>
    </location>
</feature>
<name>A0A380TMC3_9ZZZZ</name>
<dbReference type="EMBL" id="UIDG01000647">
    <property type="protein sequence ID" value="SUS08864.1"/>
    <property type="molecule type" value="Genomic_DNA"/>
</dbReference>
<gene>
    <name evidence="2" type="ORF">DF3PB_910007</name>
</gene>
<organism evidence="2">
    <name type="scientific">metagenome</name>
    <dbReference type="NCBI Taxonomy" id="256318"/>
    <lineage>
        <taxon>unclassified sequences</taxon>
        <taxon>metagenomes</taxon>
    </lineage>
</organism>
<evidence type="ECO:0000256" key="1">
    <source>
        <dbReference type="SAM" id="MobiDB-lite"/>
    </source>
</evidence>